<evidence type="ECO:0008006" key="5">
    <source>
        <dbReference type="Google" id="ProtNLM"/>
    </source>
</evidence>
<reference evidence="3 4" key="1">
    <citation type="submission" date="2018-06" db="EMBL/GenBank/DDBJ databases">
        <title>A transcriptomic atlas of mushroom development highlights an independent origin of complex multicellularity.</title>
        <authorList>
            <consortium name="DOE Joint Genome Institute"/>
            <person name="Krizsan K."/>
            <person name="Almasi E."/>
            <person name="Merenyi Z."/>
            <person name="Sahu N."/>
            <person name="Viragh M."/>
            <person name="Koszo T."/>
            <person name="Mondo S."/>
            <person name="Kiss B."/>
            <person name="Balint B."/>
            <person name="Kues U."/>
            <person name="Barry K."/>
            <person name="Hegedus J.C."/>
            <person name="Henrissat B."/>
            <person name="Johnson J."/>
            <person name="Lipzen A."/>
            <person name="Ohm R."/>
            <person name="Nagy I."/>
            <person name="Pangilinan J."/>
            <person name="Yan J."/>
            <person name="Xiong Y."/>
            <person name="Grigoriev I.V."/>
            <person name="Hibbett D.S."/>
            <person name="Nagy L.G."/>
        </authorList>
    </citation>
    <scope>NUCLEOTIDE SEQUENCE [LARGE SCALE GENOMIC DNA]</scope>
    <source>
        <strain evidence="3 4">SZMC22713</strain>
    </source>
</reference>
<dbReference type="InterPro" id="IPR011990">
    <property type="entry name" value="TPR-like_helical_dom_sf"/>
</dbReference>
<evidence type="ECO:0000256" key="2">
    <source>
        <dbReference type="ARBA" id="ARBA00022803"/>
    </source>
</evidence>
<sequence>MEGVVKHVKSLNSGNAKWCCLRHAEKGDVTQVGFRLSFNMDNLLKKLDYIQAYEKYTSAIELDGTNAIIFNNRAACGKALNRMLEATSDAQMETANYIGAMTSWKQALECVPKSNLNPAEQKLKRQFNQGLKSTEGRVKAANMAAQAMHKPVPQEVFYSGDLPSDRAKAMMPEVCDRPAEDGISSAWIIHSADKLFLEGAKDMKELHKDASGRTIFKLDAIEKLSDAVLTDKRIFRIAEPNWMEKYNNQLTTENTSRGAWLGHGPKIALVMYGFFAYRLTHDYAAAVTWYNSAIELLERGRNVWKDIPNDQSGMVFMDNFLRAVRSAHLEAYFDACVTELGKFSKNYPLDRLAELADELYHDSSNPPPPDTDHASILSFYRYPAANALAMKSAELYAHAATEWMSQNDELHCFSDLATKLSQRCIMQYVVCASPTEFLCPYYGQNSQGISWNETNMGNFHVTWPRKYLYASLIGRSRLRLQVRLRQATVTEAVLLYLLTPGHGRMPRFSMSKS</sequence>
<dbReference type="Gene3D" id="1.25.40.10">
    <property type="entry name" value="Tetratricopeptide repeat domain"/>
    <property type="match status" value="1"/>
</dbReference>
<evidence type="ECO:0000313" key="4">
    <source>
        <dbReference type="Proteomes" id="UP000294933"/>
    </source>
</evidence>
<evidence type="ECO:0000256" key="1">
    <source>
        <dbReference type="ARBA" id="ARBA00022737"/>
    </source>
</evidence>
<dbReference type="STRING" id="50990.A0A4Y7PP28"/>
<dbReference type="GO" id="GO:0060090">
    <property type="term" value="F:molecular adaptor activity"/>
    <property type="evidence" value="ECO:0007669"/>
    <property type="project" value="TreeGrafter"/>
</dbReference>
<dbReference type="PANTHER" id="PTHR45831:SF2">
    <property type="entry name" value="LD24721P"/>
    <property type="match status" value="1"/>
</dbReference>
<organism evidence="3 4">
    <name type="scientific">Rickenella mellea</name>
    <dbReference type="NCBI Taxonomy" id="50990"/>
    <lineage>
        <taxon>Eukaryota</taxon>
        <taxon>Fungi</taxon>
        <taxon>Dikarya</taxon>
        <taxon>Basidiomycota</taxon>
        <taxon>Agaricomycotina</taxon>
        <taxon>Agaricomycetes</taxon>
        <taxon>Hymenochaetales</taxon>
        <taxon>Rickenellaceae</taxon>
        <taxon>Rickenella</taxon>
    </lineage>
</organism>
<keyword evidence="4" id="KW-1185">Reference proteome</keyword>
<dbReference type="GO" id="GO:0016020">
    <property type="term" value="C:membrane"/>
    <property type="evidence" value="ECO:0007669"/>
    <property type="project" value="TreeGrafter"/>
</dbReference>
<dbReference type="InterPro" id="IPR047150">
    <property type="entry name" value="SGT"/>
</dbReference>
<protein>
    <recommendedName>
        <fullName evidence="5">TPR-like protein</fullName>
    </recommendedName>
</protein>
<proteinExistence type="predicted"/>
<dbReference type="EMBL" id="ML170226">
    <property type="protein sequence ID" value="TDL17203.1"/>
    <property type="molecule type" value="Genomic_DNA"/>
</dbReference>
<dbReference type="SUPFAM" id="SSF48452">
    <property type="entry name" value="TPR-like"/>
    <property type="match status" value="1"/>
</dbReference>
<gene>
    <name evidence="3" type="ORF">BD410DRAFT_831649</name>
</gene>
<dbReference type="OrthoDB" id="2423701at2759"/>
<dbReference type="PANTHER" id="PTHR45831">
    <property type="entry name" value="LD24721P"/>
    <property type="match status" value="1"/>
</dbReference>
<dbReference type="VEuPathDB" id="FungiDB:BD410DRAFT_831649"/>
<dbReference type="AlphaFoldDB" id="A0A4Y7PP28"/>
<dbReference type="GO" id="GO:0006620">
    <property type="term" value="P:post-translational protein targeting to endoplasmic reticulum membrane"/>
    <property type="evidence" value="ECO:0007669"/>
    <property type="project" value="TreeGrafter"/>
</dbReference>
<name>A0A4Y7PP28_9AGAM</name>
<evidence type="ECO:0000313" key="3">
    <source>
        <dbReference type="EMBL" id="TDL17203.1"/>
    </source>
</evidence>
<dbReference type="Proteomes" id="UP000294933">
    <property type="component" value="Unassembled WGS sequence"/>
</dbReference>
<keyword evidence="1" id="KW-0677">Repeat</keyword>
<keyword evidence="2" id="KW-0802">TPR repeat</keyword>
<accession>A0A4Y7PP28</accession>
<dbReference type="GO" id="GO:0072380">
    <property type="term" value="C:TRC complex"/>
    <property type="evidence" value="ECO:0007669"/>
    <property type="project" value="TreeGrafter"/>
</dbReference>